<feature type="transmembrane region" description="Helical" evidence="1">
    <location>
        <begin position="219"/>
        <end position="238"/>
    </location>
</feature>
<feature type="transmembrane region" description="Helical" evidence="1">
    <location>
        <begin position="98"/>
        <end position="117"/>
    </location>
</feature>
<feature type="transmembrane region" description="Helical" evidence="1">
    <location>
        <begin position="20"/>
        <end position="40"/>
    </location>
</feature>
<reference evidence="3" key="1">
    <citation type="submission" date="2021-01" db="EMBL/GenBank/DDBJ databases">
        <authorList>
            <person name="Kaushik A."/>
        </authorList>
    </citation>
    <scope>NUCLEOTIDE SEQUENCE</scope>
    <source>
        <strain evidence="3">AG3-1AP</strain>
    </source>
</reference>
<evidence type="ECO:0000259" key="2">
    <source>
        <dbReference type="Pfam" id="PF20151"/>
    </source>
</evidence>
<keyword evidence="1" id="KW-0472">Membrane</keyword>
<dbReference type="OrthoDB" id="2638860at2759"/>
<name>A0A8H3DBT1_9AGAM</name>
<organism evidence="3 4">
    <name type="scientific">Rhizoctonia solani</name>
    <dbReference type="NCBI Taxonomy" id="456999"/>
    <lineage>
        <taxon>Eukaryota</taxon>
        <taxon>Fungi</taxon>
        <taxon>Dikarya</taxon>
        <taxon>Basidiomycota</taxon>
        <taxon>Agaricomycotina</taxon>
        <taxon>Agaricomycetes</taxon>
        <taxon>Cantharellales</taxon>
        <taxon>Ceratobasidiaceae</taxon>
        <taxon>Rhizoctonia</taxon>
    </lineage>
</organism>
<feature type="domain" description="DUF6533" evidence="2">
    <location>
        <begin position="29"/>
        <end position="74"/>
    </location>
</feature>
<dbReference type="InterPro" id="IPR045340">
    <property type="entry name" value="DUF6533"/>
</dbReference>
<evidence type="ECO:0000256" key="1">
    <source>
        <dbReference type="SAM" id="Phobius"/>
    </source>
</evidence>
<dbReference type="EMBL" id="CAJMWV010005619">
    <property type="protein sequence ID" value="CAE6513646.1"/>
    <property type="molecule type" value="Genomic_DNA"/>
</dbReference>
<keyword evidence="1" id="KW-0812">Transmembrane</keyword>
<dbReference type="AlphaFoldDB" id="A0A8H3DBT1"/>
<feature type="transmembrane region" description="Helical" evidence="1">
    <location>
        <begin position="193"/>
        <end position="213"/>
    </location>
</feature>
<evidence type="ECO:0000313" key="4">
    <source>
        <dbReference type="Proteomes" id="UP000663831"/>
    </source>
</evidence>
<proteinExistence type="predicted"/>
<comment type="caution">
    <text evidence="3">The sequence shown here is derived from an EMBL/GenBank/DDBJ whole genome shotgun (WGS) entry which is preliminary data.</text>
</comment>
<feature type="transmembrane region" description="Helical" evidence="1">
    <location>
        <begin position="154"/>
        <end position="173"/>
    </location>
</feature>
<evidence type="ECO:0000313" key="3">
    <source>
        <dbReference type="EMBL" id="CAE6513646.1"/>
    </source>
</evidence>
<feature type="transmembrane region" description="Helical" evidence="1">
    <location>
        <begin position="60"/>
        <end position="78"/>
    </location>
</feature>
<dbReference type="Pfam" id="PF20151">
    <property type="entry name" value="DUF6533"/>
    <property type="match status" value="1"/>
</dbReference>
<feature type="transmembrane region" description="Helical" evidence="1">
    <location>
        <begin position="129"/>
        <end position="148"/>
    </location>
</feature>
<dbReference type="Proteomes" id="UP000663831">
    <property type="component" value="Unassembled WGS sequence"/>
</dbReference>
<keyword evidence="1" id="KW-1133">Transmembrane helix</keyword>
<sequence length="322" mass="36793">MAEPALSPALADALHELEVALLHVFASKCLAIAGFCILCYDHSLTFYEEVEFIWKQKRSLVSTFFVLIRYVTPLVLIVDLYDKGGLTHYIPNAFCLGWYYGETVWNLCAFALIHGLVALRIAYKYQVEFGYTVAYNTLFHVCFSQISSHLWACWLPALVFESFIFILTLIKAIEHSRKKMNTPVLYVLYRDGIVYFLVICCCSIFNMMVWLLAPPTLVALSKYFVLAIIPTMGSRLVLNLRSSRREDIMPTDRTTADETAYEMHPSKGLLHKSSVDRLGTFSPNAGSGHRYLSAQERDHLPQIQPSTQYYKSHEGESRWNVV</sequence>
<gene>
    <name evidence="3" type="ORF">RDB_LOCUS134580</name>
</gene>
<protein>
    <recommendedName>
        <fullName evidence="2">DUF6533 domain-containing protein</fullName>
    </recommendedName>
</protein>
<accession>A0A8H3DBT1</accession>